<dbReference type="PhylomeDB" id="A0A0G4H4L9"/>
<feature type="domain" description="T6SS Phospholipase effector Tle1-like catalytic" evidence="2">
    <location>
        <begin position="51"/>
        <end position="176"/>
    </location>
</feature>
<dbReference type="InterPro" id="IPR018712">
    <property type="entry name" value="Tle1-like_cat"/>
</dbReference>
<dbReference type="PANTHER" id="PTHR33840:SF1">
    <property type="entry name" value="TLE1 PHOSPHOLIPASE DOMAIN-CONTAINING PROTEIN"/>
    <property type="match status" value="1"/>
</dbReference>
<proteinExistence type="predicted"/>
<dbReference type="VEuPathDB" id="CryptoDB:Vbra_1838"/>
<keyword evidence="1" id="KW-0732">Signal</keyword>
<dbReference type="OrthoDB" id="3057168at2759"/>
<dbReference type="InParanoid" id="A0A0G4H4L9"/>
<feature type="signal peptide" evidence="1">
    <location>
        <begin position="1"/>
        <end position="21"/>
    </location>
</feature>
<accession>A0A0G4H4L9</accession>
<dbReference type="AlphaFoldDB" id="A0A0G4H4L9"/>
<dbReference type="PANTHER" id="PTHR33840">
    <property type="match status" value="1"/>
</dbReference>
<sequence>MTMTTLTFCSAFLLALRLGAASSIICQEADCQFFVSAEQSVQRSSAARHHNVIVLFDGSGRNRDKERPEEYSNIALLADTIHQGGHTGGVEEVVKYFPGVGTERVAELSERFVETDKKLGGQKWWAGVRDSVAFLTGAGFTSNVLNAVSWLMEIGLTKHDQLFIFGFSRGALQAGCFKASSSPLACLLTERS</sequence>
<name>A0A0G4H4L9_VITBC</name>
<organism evidence="3 4">
    <name type="scientific">Vitrella brassicaformis (strain CCMP3155)</name>
    <dbReference type="NCBI Taxonomy" id="1169540"/>
    <lineage>
        <taxon>Eukaryota</taxon>
        <taxon>Sar</taxon>
        <taxon>Alveolata</taxon>
        <taxon>Colpodellida</taxon>
        <taxon>Vitrellaceae</taxon>
        <taxon>Vitrella</taxon>
    </lineage>
</organism>
<protein>
    <recommendedName>
        <fullName evidence="2">T6SS Phospholipase effector Tle1-like catalytic domain-containing protein</fullName>
    </recommendedName>
</protein>
<reference evidence="3 4" key="1">
    <citation type="submission" date="2014-11" db="EMBL/GenBank/DDBJ databases">
        <authorList>
            <person name="Zhu J."/>
            <person name="Qi W."/>
            <person name="Song R."/>
        </authorList>
    </citation>
    <scope>NUCLEOTIDE SEQUENCE [LARGE SCALE GENOMIC DNA]</scope>
</reference>
<gene>
    <name evidence="3" type="ORF">Vbra_1838</name>
</gene>
<dbReference type="Pfam" id="PF09994">
    <property type="entry name" value="T6SS_Tle1-like_cat"/>
    <property type="match status" value="1"/>
</dbReference>
<evidence type="ECO:0000313" key="3">
    <source>
        <dbReference type="EMBL" id="CEM38731.1"/>
    </source>
</evidence>
<feature type="chain" id="PRO_5005190970" description="T6SS Phospholipase effector Tle1-like catalytic domain-containing protein" evidence="1">
    <location>
        <begin position="22"/>
        <end position="192"/>
    </location>
</feature>
<dbReference type="EMBL" id="CDMY01001000">
    <property type="protein sequence ID" value="CEM38731.1"/>
    <property type="molecule type" value="Genomic_DNA"/>
</dbReference>
<evidence type="ECO:0000256" key="1">
    <source>
        <dbReference type="SAM" id="SignalP"/>
    </source>
</evidence>
<keyword evidence="4" id="KW-1185">Reference proteome</keyword>
<dbReference type="Proteomes" id="UP000041254">
    <property type="component" value="Unassembled WGS sequence"/>
</dbReference>
<evidence type="ECO:0000313" key="4">
    <source>
        <dbReference type="Proteomes" id="UP000041254"/>
    </source>
</evidence>
<evidence type="ECO:0000259" key="2">
    <source>
        <dbReference type="Pfam" id="PF09994"/>
    </source>
</evidence>